<sequence>ELGEMLEGLVLNDIHHYTHVLTVVDIIKTLIKINPNLIYVCDRVMGDDGKMYGPKEPLPIYRDHLIPLAHILTPNQFE</sequence>
<keyword evidence="8" id="KW-1185">Reference proteome</keyword>
<proteinExistence type="inferred from homology"/>
<evidence type="ECO:0000256" key="4">
    <source>
        <dbReference type="ARBA" id="ARBA00022741"/>
    </source>
</evidence>
<comment type="similarity">
    <text evidence="1">Belongs to the pyridoxine kinase family.</text>
</comment>
<reference evidence="9" key="1">
    <citation type="submission" date="2025-08" db="UniProtKB">
        <authorList>
            <consortium name="RefSeq"/>
        </authorList>
    </citation>
    <scope>IDENTIFICATION</scope>
</reference>
<dbReference type="GeneID" id="106820245"/>
<evidence type="ECO:0000256" key="3">
    <source>
        <dbReference type="ARBA" id="ARBA00022679"/>
    </source>
</evidence>
<organism evidence="8 9">
    <name type="scientific">Priapulus caudatus</name>
    <name type="common">Priapulid worm</name>
    <dbReference type="NCBI Taxonomy" id="37621"/>
    <lineage>
        <taxon>Eukaryota</taxon>
        <taxon>Metazoa</taxon>
        <taxon>Ecdysozoa</taxon>
        <taxon>Scalidophora</taxon>
        <taxon>Priapulida</taxon>
        <taxon>Priapulimorpha</taxon>
        <taxon>Priapulimorphida</taxon>
        <taxon>Priapulidae</taxon>
        <taxon>Priapulus</taxon>
    </lineage>
</organism>
<keyword evidence="4" id="KW-0547">Nucleotide-binding</keyword>
<dbReference type="Proteomes" id="UP000695022">
    <property type="component" value="Unplaced"/>
</dbReference>
<dbReference type="RefSeq" id="XP_014680264.1">
    <property type="nucleotide sequence ID" value="XM_014824778.1"/>
</dbReference>
<dbReference type="InterPro" id="IPR004625">
    <property type="entry name" value="PyrdxlKinase"/>
</dbReference>
<accession>A0ABM1F743</accession>
<dbReference type="PANTHER" id="PTHR10534:SF2">
    <property type="entry name" value="PYRIDOXAL KINASE"/>
    <property type="match status" value="1"/>
</dbReference>
<protein>
    <recommendedName>
        <fullName evidence="2">pyridoxal kinase</fullName>
        <ecNumber evidence="2">2.7.1.35</ecNumber>
    </recommendedName>
    <alternativeName>
        <fullName evidence="7">Pyridoxine kinase</fullName>
    </alternativeName>
</protein>
<dbReference type="InterPro" id="IPR029056">
    <property type="entry name" value="Ribokinase-like"/>
</dbReference>
<name>A0ABM1F743_PRICU</name>
<feature type="non-terminal residue" evidence="9">
    <location>
        <position position="78"/>
    </location>
</feature>
<dbReference type="GO" id="GO:0016301">
    <property type="term" value="F:kinase activity"/>
    <property type="evidence" value="ECO:0007669"/>
    <property type="project" value="UniProtKB-KW"/>
</dbReference>
<keyword evidence="3" id="KW-0808">Transferase</keyword>
<dbReference type="SUPFAM" id="SSF53613">
    <property type="entry name" value="Ribokinase-like"/>
    <property type="match status" value="1"/>
</dbReference>
<evidence type="ECO:0000256" key="6">
    <source>
        <dbReference type="ARBA" id="ARBA00022840"/>
    </source>
</evidence>
<evidence type="ECO:0000256" key="1">
    <source>
        <dbReference type="ARBA" id="ARBA00008805"/>
    </source>
</evidence>
<feature type="non-terminal residue" evidence="9">
    <location>
        <position position="1"/>
    </location>
</feature>
<dbReference type="Gene3D" id="3.40.1190.20">
    <property type="match status" value="1"/>
</dbReference>
<keyword evidence="5 9" id="KW-0418">Kinase</keyword>
<gene>
    <name evidence="9" type="primary">LOC106820245</name>
</gene>
<dbReference type="PANTHER" id="PTHR10534">
    <property type="entry name" value="PYRIDOXAL KINASE"/>
    <property type="match status" value="1"/>
</dbReference>
<evidence type="ECO:0000313" key="8">
    <source>
        <dbReference type="Proteomes" id="UP000695022"/>
    </source>
</evidence>
<keyword evidence="6" id="KW-0067">ATP-binding</keyword>
<evidence type="ECO:0000256" key="7">
    <source>
        <dbReference type="ARBA" id="ARBA00032808"/>
    </source>
</evidence>
<evidence type="ECO:0000256" key="2">
    <source>
        <dbReference type="ARBA" id="ARBA00012104"/>
    </source>
</evidence>
<evidence type="ECO:0000313" key="9">
    <source>
        <dbReference type="RefSeq" id="XP_014680264.1"/>
    </source>
</evidence>
<dbReference type="EC" id="2.7.1.35" evidence="2"/>
<evidence type="ECO:0000256" key="5">
    <source>
        <dbReference type="ARBA" id="ARBA00022777"/>
    </source>
</evidence>